<accession>A0ABM9NWI2</accession>
<sequence>MKRLVLILPLLIQTLTVYPQKESSLQIFENTKKWNREVIQFPVEWAPKFKLTGFEELLFTPNWNKPKDQDYWSLLIGWKINTEQLISLVEIESNFQGYFDGLMKPNHWAKEFPDPKVSFRKDKNDFLGTMTFFDGFHTGKVITVNIRGNQKFDKTKKKSIIQFRISPQKFDHHIWNKLNKIKVTETSRSIFNLDSSWGKERFPFPINFAPEINYNGIAEVRFPPKGWRDPNHENFWSYTYAWKINLDKPITAAELATNLELYFDGLNNLKHNKDLTEYKAVANIIKIKSLHNNNLFIGKIKTYDRFATNNELELNVLIETHDYPTIKQSILHFKFSPKHFSHKTWEMLSKIELNKNQ</sequence>
<name>A0ABM9NWI2_9FLAO</name>
<organism evidence="1 2">
    <name type="scientific">Tenacibaculum platacis</name>
    <dbReference type="NCBI Taxonomy" id="3137852"/>
    <lineage>
        <taxon>Bacteria</taxon>
        <taxon>Pseudomonadati</taxon>
        <taxon>Bacteroidota</taxon>
        <taxon>Flavobacteriia</taxon>
        <taxon>Flavobacteriales</taxon>
        <taxon>Flavobacteriaceae</taxon>
        <taxon>Tenacibaculum</taxon>
    </lineage>
</organism>
<gene>
    <name evidence="1" type="ORF">T190607A01A_11238</name>
</gene>
<keyword evidence="2" id="KW-1185">Reference proteome</keyword>
<evidence type="ECO:0000313" key="2">
    <source>
        <dbReference type="Proteomes" id="UP001497416"/>
    </source>
</evidence>
<reference evidence="1 2" key="1">
    <citation type="submission" date="2024-05" db="EMBL/GenBank/DDBJ databases">
        <authorList>
            <person name="Duchaud E."/>
        </authorList>
    </citation>
    <scope>NUCLEOTIDE SEQUENCE [LARGE SCALE GENOMIC DNA]</scope>
    <source>
        <strain evidence="1">Ena-SAMPLE-TAB-13-05-2024-13:56:06:370-140302</strain>
    </source>
</reference>
<dbReference type="RefSeq" id="WP_348711123.1">
    <property type="nucleotide sequence ID" value="NZ_CAXIXY010000003.1"/>
</dbReference>
<comment type="caution">
    <text evidence="1">The sequence shown here is derived from an EMBL/GenBank/DDBJ whole genome shotgun (WGS) entry which is preliminary data.</text>
</comment>
<proteinExistence type="predicted"/>
<dbReference type="EMBL" id="CAXIXY010000003">
    <property type="protein sequence ID" value="CAL2081696.1"/>
    <property type="molecule type" value="Genomic_DNA"/>
</dbReference>
<dbReference type="Proteomes" id="UP001497416">
    <property type="component" value="Unassembled WGS sequence"/>
</dbReference>
<protein>
    <submittedName>
        <fullName evidence="1">Uncharacterized protein</fullName>
    </submittedName>
</protein>
<evidence type="ECO:0000313" key="1">
    <source>
        <dbReference type="EMBL" id="CAL2081696.1"/>
    </source>
</evidence>